<evidence type="ECO:0000313" key="14">
    <source>
        <dbReference type="Proteomes" id="UP000264800"/>
    </source>
</evidence>
<evidence type="ECO:0000313" key="13">
    <source>
        <dbReference type="Ensembl" id="ENSKMAP00000024068.1"/>
    </source>
</evidence>
<evidence type="ECO:0000256" key="6">
    <source>
        <dbReference type="ARBA" id="ARBA00023136"/>
    </source>
</evidence>
<dbReference type="STRING" id="37003.ENSKMAP00000024068"/>
<keyword evidence="4" id="KW-0677">Repeat</keyword>
<dbReference type="GO" id="GO:0016020">
    <property type="term" value="C:membrane"/>
    <property type="evidence" value="ECO:0007669"/>
    <property type="project" value="UniProtKB-SubCell"/>
</dbReference>
<keyword evidence="2" id="KW-0812">Transmembrane</keyword>
<evidence type="ECO:0000256" key="8">
    <source>
        <dbReference type="ARBA" id="ARBA00023170"/>
    </source>
</evidence>
<evidence type="ECO:0000256" key="5">
    <source>
        <dbReference type="ARBA" id="ARBA00022989"/>
    </source>
</evidence>
<dbReference type="InterPro" id="IPR036179">
    <property type="entry name" value="Ig-like_dom_sf"/>
</dbReference>
<dbReference type="InterPro" id="IPR013783">
    <property type="entry name" value="Ig-like_fold"/>
</dbReference>
<dbReference type="Pfam" id="PF07679">
    <property type="entry name" value="I-set"/>
    <property type="match status" value="1"/>
</dbReference>
<evidence type="ECO:0000256" key="9">
    <source>
        <dbReference type="ARBA" id="ARBA00023180"/>
    </source>
</evidence>
<dbReference type="InterPro" id="IPR013098">
    <property type="entry name" value="Ig_I-set"/>
</dbReference>
<feature type="compositionally biased region" description="Basic and acidic residues" evidence="11">
    <location>
        <begin position="68"/>
        <end position="80"/>
    </location>
</feature>
<keyword evidence="14" id="KW-1185">Reference proteome</keyword>
<evidence type="ECO:0000256" key="4">
    <source>
        <dbReference type="ARBA" id="ARBA00022737"/>
    </source>
</evidence>
<proteinExistence type="predicted"/>
<reference evidence="13" key="2">
    <citation type="submission" date="2025-09" db="UniProtKB">
        <authorList>
            <consortium name="Ensembl"/>
        </authorList>
    </citation>
    <scope>IDENTIFICATION</scope>
</reference>
<evidence type="ECO:0000256" key="7">
    <source>
        <dbReference type="ARBA" id="ARBA00023157"/>
    </source>
</evidence>
<dbReference type="PANTHER" id="PTHR10075">
    <property type="entry name" value="BASIGIN RELATED"/>
    <property type="match status" value="1"/>
</dbReference>
<dbReference type="FunFam" id="2.60.40.10:FF:000016">
    <property type="entry name" value="Fibroblast growth factor receptor"/>
    <property type="match status" value="1"/>
</dbReference>
<evidence type="ECO:0000256" key="1">
    <source>
        <dbReference type="ARBA" id="ARBA00004167"/>
    </source>
</evidence>
<sequence length="221" mass="23747">MSIEIGSTVSEEIPEPAERFYTPGSSTEVSQPIAESLHTLKSPPSFHTPSSDTPGGFKTPEEFPFSPAERKRPSTGDSGERFFSPVQFLSSPADEVTPQDSGVYTCRAINLVGETLCRASLVVLSAKAFSGKTRGRELTAVSLGSTPVILQCLFNGKPSPTANWYKDGEPITDSRCIIQEKSAGHFNLLITNMSQSDAGEYKCIIQNSAGCTESTALLKVF</sequence>
<feature type="compositionally biased region" description="Polar residues" evidence="11">
    <location>
        <begin position="1"/>
        <end position="10"/>
    </location>
</feature>
<keyword evidence="10" id="KW-0393">Immunoglobulin domain</keyword>
<dbReference type="SMART" id="SM00409">
    <property type="entry name" value="IG"/>
    <property type="match status" value="2"/>
</dbReference>
<evidence type="ECO:0000256" key="2">
    <source>
        <dbReference type="ARBA" id="ARBA00022692"/>
    </source>
</evidence>
<keyword evidence="9" id="KW-0325">Glycoprotein</keyword>
<dbReference type="InterPro" id="IPR003598">
    <property type="entry name" value="Ig_sub2"/>
</dbReference>
<accession>A0A3Q3B3P2</accession>
<organism evidence="13 14">
    <name type="scientific">Kryptolebias marmoratus</name>
    <name type="common">Mangrove killifish</name>
    <name type="synonym">Rivulus marmoratus</name>
    <dbReference type="NCBI Taxonomy" id="37003"/>
    <lineage>
        <taxon>Eukaryota</taxon>
        <taxon>Metazoa</taxon>
        <taxon>Chordata</taxon>
        <taxon>Craniata</taxon>
        <taxon>Vertebrata</taxon>
        <taxon>Euteleostomi</taxon>
        <taxon>Actinopterygii</taxon>
        <taxon>Neopterygii</taxon>
        <taxon>Teleostei</taxon>
        <taxon>Neoteleostei</taxon>
        <taxon>Acanthomorphata</taxon>
        <taxon>Ovalentaria</taxon>
        <taxon>Atherinomorphae</taxon>
        <taxon>Cyprinodontiformes</taxon>
        <taxon>Rivulidae</taxon>
        <taxon>Kryptolebias</taxon>
    </lineage>
</organism>
<evidence type="ECO:0000256" key="3">
    <source>
        <dbReference type="ARBA" id="ARBA00022729"/>
    </source>
</evidence>
<protein>
    <recommendedName>
        <fullName evidence="12">Ig-like domain-containing protein</fullName>
    </recommendedName>
</protein>
<dbReference type="CDD" id="cd00096">
    <property type="entry name" value="Ig"/>
    <property type="match status" value="1"/>
</dbReference>
<comment type="subcellular location">
    <subcellularLocation>
        <location evidence="1">Membrane</location>
        <topology evidence="1">Single-pass membrane protein</topology>
    </subcellularLocation>
</comment>
<dbReference type="InterPro" id="IPR007110">
    <property type="entry name" value="Ig-like_dom"/>
</dbReference>
<dbReference type="Ensembl" id="ENSKMAT00000024373.1">
    <property type="protein sequence ID" value="ENSKMAP00000024068.1"/>
    <property type="gene ID" value="ENSKMAG00000017854.1"/>
</dbReference>
<dbReference type="InterPro" id="IPR003599">
    <property type="entry name" value="Ig_sub"/>
</dbReference>
<reference evidence="13" key="1">
    <citation type="submission" date="2025-08" db="UniProtKB">
        <authorList>
            <consortium name="Ensembl"/>
        </authorList>
    </citation>
    <scope>IDENTIFICATION</scope>
</reference>
<dbReference type="Proteomes" id="UP000264800">
    <property type="component" value="Unplaced"/>
</dbReference>
<keyword evidence="7" id="KW-1015">Disulfide bond</keyword>
<name>A0A3Q3B3P2_KRYMA</name>
<feature type="region of interest" description="Disordered" evidence="11">
    <location>
        <begin position="1"/>
        <end position="83"/>
    </location>
</feature>
<evidence type="ECO:0000256" key="10">
    <source>
        <dbReference type="ARBA" id="ARBA00023319"/>
    </source>
</evidence>
<evidence type="ECO:0000256" key="11">
    <source>
        <dbReference type="SAM" id="MobiDB-lite"/>
    </source>
</evidence>
<keyword evidence="3" id="KW-0732">Signal</keyword>
<dbReference type="SUPFAM" id="SSF48726">
    <property type="entry name" value="Immunoglobulin"/>
    <property type="match status" value="2"/>
</dbReference>
<dbReference type="PANTHER" id="PTHR10075:SF14">
    <property type="entry name" value="CELL ADHESION MOLECULE DSCAM2-RELATED"/>
    <property type="match status" value="1"/>
</dbReference>
<evidence type="ECO:0000259" key="12">
    <source>
        <dbReference type="PROSITE" id="PS50835"/>
    </source>
</evidence>
<dbReference type="Gene3D" id="2.60.40.10">
    <property type="entry name" value="Immunoglobulins"/>
    <property type="match status" value="2"/>
</dbReference>
<dbReference type="SMART" id="SM00408">
    <property type="entry name" value="IGc2"/>
    <property type="match status" value="1"/>
</dbReference>
<dbReference type="GeneTree" id="ENSGT00940000177836"/>
<feature type="domain" description="Ig-like" evidence="12">
    <location>
        <begin position="144"/>
        <end position="219"/>
    </location>
</feature>
<dbReference type="AlphaFoldDB" id="A0A3Q3B3P2"/>
<keyword evidence="6" id="KW-0472">Membrane</keyword>
<keyword evidence="5" id="KW-1133">Transmembrane helix</keyword>
<dbReference type="PROSITE" id="PS50835">
    <property type="entry name" value="IG_LIKE"/>
    <property type="match status" value="1"/>
</dbReference>
<keyword evidence="8" id="KW-0675">Receptor</keyword>